<sequence length="224" mass="25024">MADKKLREDVLPDPGSEEGKVQSACIIMGANGRPFESESHAVAYISAHQDIDATRCRVLPSQTKEPGFTIFYLGTIKSKKELSDKGPGKLHWPTDRRVLDDNGEMTYHRVKFSAKSRPDDQDDVILAVNGEVLITARDREVILPGSFLEASDHGTYPRFEQLPNLPRKILGRVQAFPYTYLGAATKDEFMLAKAEGTRRTMHNVNLFGFGYSPEAMGMFDDKAK</sequence>
<dbReference type="EMBL" id="MT142435">
    <property type="protein sequence ID" value="QJA80774.1"/>
    <property type="molecule type" value="Genomic_DNA"/>
</dbReference>
<accession>A0A6M3IV18</accession>
<dbReference type="EMBL" id="MT141437">
    <property type="protein sequence ID" value="QJA61320.1"/>
    <property type="molecule type" value="Genomic_DNA"/>
</dbReference>
<reference evidence="1" key="1">
    <citation type="submission" date="2020-03" db="EMBL/GenBank/DDBJ databases">
        <title>The deep terrestrial virosphere.</title>
        <authorList>
            <person name="Holmfeldt K."/>
            <person name="Nilsson E."/>
            <person name="Simone D."/>
            <person name="Lopez-Fernandez M."/>
            <person name="Wu X."/>
            <person name="de Brujin I."/>
            <person name="Lundin D."/>
            <person name="Andersson A."/>
            <person name="Bertilsson S."/>
            <person name="Dopson M."/>
        </authorList>
    </citation>
    <scope>NUCLEOTIDE SEQUENCE</scope>
    <source>
        <strain evidence="2">MM415A00659</strain>
        <strain evidence="1">MM415B00962</strain>
    </source>
</reference>
<dbReference type="AlphaFoldDB" id="A0A6M3IV18"/>
<protein>
    <submittedName>
        <fullName evidence="1">Uncharacterized protein</fullName>
    </submittedName>
</protein>
<name>A0A6M3IV18_9ZZZZ</name>
<organism evidence="1">
    <name type="scientific">viral metagenome</name>
    <dbReference type="NCBI Taxonomy" id="1070528"/>
    <lineage>
        <taxon>unclassified sequences</taxon>
        <taxon>metagenomes</taxon>
        <taxon>organismal metagenomes</taxon>
    </lineage>
</organism>
<proteinExistence type="predicted"/>
<evidence type="ECO:0000313" key="1">
    <source>
        <dbReference type="EMBL" id="QJA61320.1"/>
    </source>
</evidence>
<evidence type="ECO:0000313" key="2">
    <source>
        <dbReference type="EMBL" id="QJA80774.1"/>
    </source>
</evidence>
<gene>
    <name evidence="2" type="ORF">MM415A00659_0006</name>
    <name evidence="1" type="ORF">MM415B00962_0015</name>
</gene>